<dbReference type="Proteomes" id="UP000308037">
    <property type="component" value="Unassembled WGS sequence"/>
</dbReference>
<proteinExistence type="predicted"/>
<dbReference type="EMBL" id="QKNX01000002">
    <property type="protein sequence ID" value="TKR25844.1"/>
    <property type="molecule type" value="Genomic_DNA"/>
</dbReference>
<evidence type="ECO:0000313" key="2">
    <source>
        <dbReference type="EMBL" id="TKR25844.1"/>
    </source>
</evidence>
<name>A0A4U5JAL7_9EURY</name>
<protein>
    <submittedName>
        <fullName evidence="2">Uncharacterized protein</fullName>
    </submittedName>
</protein>
<dbReference type="OrthoDB" id="385806at2157"/>
<keyword evidence="1" id="KW-0175">Coiled coil</keyword>
<reference evidence="2 3" key="1">
    <citation type="submission" date="2019-04" db="EMBL/GenBank/DDBJ databases">
        <title>Natronomonas sp. F20-122 a newhaloarchaeon isolated from a saline saltern of Isla Bacuta, Huelva, Spain.</title>
        <authorList>
            <person name="Duran-Viseras A."/>
            <person name="Sanchez-Porro C."/>
            <person name="Ventosa A."/>
        </authorList>
    </citation>
    <scope>NUCLEOTIDE SEQUENCE [LARGE SCALE GENOMIC DNA]</scope>
    <source>
        <strain evidence="2 3">F20-122</strain>
    </source>
</reference>
<sequence>MVDFLPYAAVAGGTLLFSGGVRRVGELIAEGGWNRILADTVERDNKKDNKQVLSALKSQQGQLEQKEKQIQSREQELSEIRGEKQELKKRLSDFERITHSLKRENLARERLIERYWQPLHAVILCFAEQTHDGEESDKWLRDLLKERYNLHNLTGFTTIIPPAEVPSKLKGKNNSREKLKDWIEEDLYGQYANAKSTICFAGVIDLRNVYSRTDLENEERTPLFSTIDEELELEEIFSEEDFSKLLASDGVNLSKAIEQGDIPFLASKAISSDELDRVHDHQDEIESSLGNPNLRTIAEEVDVSSLSEALSPYVESPEDVASSIKEEAKIWKRELY</sequence>
<evidence type="ECO:0000256" key="1">
    <source>
        <dbReference type="SAM" id="Coils"/>
    </source>
</evidence>
<dbReference type="AlphaFoldDB" id="A0A4U5JAL7"/>
<comment type="caution">
    <text evidence="2">The sequence shown here is derived from an EMBL/GenBank/DDBJ whole genome shotgun (WGS) entry which is preliminary data.</text>
</comment>
<gene>
    <name evidence="2" type="ORF">DM868_04895</name>
</gene>
<keyword evidence="3" id="KW-1185">Reference proteome</keyword>
<organism evidence="2 3">
    <name type="scientific">Natronomonas salsuginis</name>
    <dbReference type="NCBI Taxonomy" id="2217661"/>
    <lineage>
        <taxon>Archaea</taxon>
        <taxon>Methanobacteriati</taxon>
        <taxon>Methanobacteriota</taxon>
        <taxon>Stenosarchaea group</taxon>
        <taxon>Halobacteria</taxon>
        <taxon>Halobacteriales</taxon>
        <taxon>Natronomonadaceae</taxon>
        <taxon>Natronomonas</taxon>
    </lineage>
</organism>
<accession>A0A4U5JAL7</accession>
<feature type="coiled-coil region" evidence="1">
    <location>
        <begin position="49"/>
        <end position="104"/>
    </location>
</feature>
<evidence type="ECO:0000313" key="3">
    <source>
        <dbReference type="Proteomes" id="UP000308037"/>
    </source>
</evidence>
<dbReference type="RefSeq" id="WP_137275747.1">
    <property type="nucleotide sequence ID" value="NZ_QKNX01000002.1"/>
</dbReference>